<dbReference type="Pfam" id="PF00293">
    <property type="entry name" value="NUDIX"/>
    <property type="match status" value="1"/>
</dbReference>
<evidence type="ECO:0000313" key="18">
    <source>
        <dbReference type="EMBL" id="RDE06459.1"/>
    </source>
</evidence>
<dbReference type="Proteomes" id="UP000253918">
    <property type="component" value="Unassembled WGS sequence"/>
</dbReference>
<keyword evidence="9" id="KW-0234">DNA repair</keyword>
<dbReference type="GO" id="GO:0046872">
    <property type="term" value="F:metal ion binding"/>
    <property type="evidence" value="ECO:0007669"/>
    <property type="project" value="UniProtKB-KW"/>
</dbReference>
<comment type="similarity">
    <text evidence="2">Belongs to the Nudix hydrolase family.</text>
</comment>
<proteinExistence type="inferred from homology"/>
<dbReference type="PANTHER" id="PTHR47707:SF1">
    <property type="entry name" value="NUDIX HYDROLASE FAMILY PROTEIN"/>
    <property type="match status" value="1"/>
</dbReference>
<evidence type="ECO:0000256" key="6">
    <source>
        <dbReference type="ARBA" id="ARBA00022763"/>
    </source>
</evidence>
<dbReference type="InterPro" id="IPR047127">
    <property type="entry name" value="MutT-like"/>
</dbReference>
<gene>
    <name evidence="18" type="ORF">DVW87_01725</name>
</gene>
<feature type="domain" description="Nudix hydrolase" evidence="17">
    <location>
        <begin position="5"/>
        <end position="131"/>
    </location>
</feature>
<dbReference type="PROSITE" id="PS51462">
    <property type="entry name" value="NUDIX"/>
    <property type="match status" value="1"/>
</dbReference>
<dbReference type="GO" id="GO:0035539">
    <property type="term" value="F:8-oxo-7,8-dihydrodeoxyguanosine triphosphate pyrophosphatase activity"/>
    <property type="evidence" value="ECO:0007669"/>
    <property type="project" value="UniProtKB-EC"/>
</dbReference>
<dbReference type="GO" id="GO:0006260">
    <property type="term" value="P:DNA replication"/>
    <property type="evidence" value="ECO:0007669"/>
    <property type="project" value="UniProtKB-KW"/>
</dbReference>
<comment type="caution">
    <text evidence="18">The sequence shown here is derived from an EMBL/GenBank/DDBJ whole genome shotgun (WGS) entry which is preliminary data.</text>
</comment>
<dbReference type="InterPro" id="IPR000086">
    <property type="entry name" value="NUDIX_hydrolase_dom"/>
</dbReference>
<dbReference type="GO" id="GO:0006281">
    <property type="term" value="P:DNA repair"/>
    <property type="evidence" value="ECO:0007669"/>
    <property type="project" value="UniProtKB-KW"/>
</dbReference>
<dbReference type="GO" id="GO:0008413">
    <property type="term" value="F:8-oxo-7,8-dihydroguanosine triphosphate pyrophosphatase activity"/>
    <property type="evidence" value="ECO:0007669"/>
    <property type="project" value="TreeGrafter"/>
</dbReference>
<comment type="cofactor">
    <cofactor evidence="1">
        <name>Mg(2+)</name>
        <dbReference type="ChEBI" id="CHEBI:18420"/>
    </cofactor>
</comment>
<keyword evidence="4" id="KW-0235">DNA replication</keyword>
<keyword evidence="3" id="KW-0515">Mutator protein</keyword>
<evidence type="ECO:0000256" key="12">
    <source>
        <dbReference type="ARBA" id="ARBA00038905"/>
    </source>
</evidence>
<dbReference type="GO" id="GO:0044716">
    <property type="term" value="F:8-oxo-GDP phosphatase activity"/>
    <property type="evidence" value="ECO:0007669"/>
    <property type="project" value="TreeGrafter"/>
</dbReference>
<dbReference type="InterPro" id="IPR020476">
    <property type="entry name" value="Nudix_hydrolase"/>
</dbReference>
<evidence type="ECO:0000256" key="14">
    <source>
        <dbReference type="ARBA" id="ARBA00041592"/>
    </source>
</evidence>
<organism evidence="18 19">
    <name type="scientific">Sphingomonas aracearum</name>
    <dbReference type="NCBI Taxonomy" id="2283317"/>
    <lineage>
        <taxon>Bacteria</taxon>
        <taxon>Pseudomonadati</taxon>
        <taxon>Pseudomonadota</taxon>
        <taxon>Alphaproteobacteria</taxon>
        <taxon>Sphingomonadales</taxon>
        <taxon>Sphingomonadaceae</taxon>
        <taxon>Sphingomonas</taxon>
    </lineage>
</organism>
<evidence type="ECO:0000256" key="11">
    <source>
        <dbReference type="ARBA" id="ARBA00036904"/>
    </source>
</evidence>
<keyword evidence="6" id="KW-0227">DNA damage</keyword>
<dbReference type="Gene3D" id="3.90.79.10">
    <property type="entry name" value="Nucleoside Triphosphate Pyrophosphohydrolase"/>
    <property type="match status" value="1"/>
</dbReference>
<evidence type="ECO:0000256" key="13">
    <source>
        <dbReference type="ARBA" id="ARBA00040794"/>
    </source>
</evidence>
<evidence type="ECO:0000256" key="8">
    <source>
        <dbReference type="ARBA" id="ARBA00022842"/>
    </source>
</evidence>
<dbReference type="EMBL" id="QQNB01000001">
    <property type="protein sequence ID" value="RDE06459.1"/>
    <property type="molecule type" value="Genomic_DNA"/>
</dbReference>
<evidence type="ECO:0000259" key="17">
    <source>
        <dbReference type="PROSITE" id="PS51462"/>
    </source>
</evidence>
<keyword evidence="19" id="KW-1185">Reference proteome</keyword>
<name>A0A369VX96_9SPHN</name>
<keyword evidence="8" id="KW-0460">Magnesium</keyword>
<accession>A0A369VX96</accession>
<dbReference type="PANTHER" id="PTHR47707">
    <property type="entry name" value="8-OXO-DGTP DIPHOSPHATASE"/>
    <property type="match status" value="1"/>
</dbReference>
<evidence type="ECO:0000256" key="1">
    <source>
        <dbReference type="ARBA" id="ARBA00001946"/>
    </source>
</evidence>
<evidence type="ECO:0000256" key="5">
    <source>
        <dbReference type="ARBA" id="ARBA00022723"/>
    </source>
</evidence>
<evidence type="ECO:0000313" key="19">
    <source>
        <dbReference type="Proteomes" id="UP000253918"/>
    </source>
</evidence>
<dbReference type="InterPro" id="IPR015797">
    <property type="entry name" value="NUDIX_hydrolase-like_dom_sf"/>
</dbReference>
<comment type="catalytic activity">
    <reaction evidence="10">
        <text>8-oxo-dGTP + H2O = 8-oxo-dGMP + diphosphate + H(+)</text>
        <dbReference type="Rhea" id="RHEA:31575"/>
        <dbReference type="ChEBI" id="CHEBI:15377"/>
        <dbReference type="ChEBI" id="CHEBI:15378"/>
        <dbReference type="ChEBI" id="CHEBI:33019"/>
        <dbReference type="ChEBI" id="CHEBI:63224"/>
        <dbReference type="ChEBI" id="CHEBI:77896"/>
        <dbReference type="EC" id="3.6.1.55"/>
    </reaction>
</comment>
<evidence type="ECO:0000256" key="7">
    <source>
        <dbReference type="ARBA" id="ARBA00022801"/>
    </source>
</evidence>
<dbReference type="RefSeq" id="WP_114686043.1">
    <property type="nucleotide sequence ID" value="NZ_QQNB01000001.1"/>
</dbReference>
<evidence type="ECO:0000256" key="9">
    <source>
        <dbReference type="ARBA" id="ARBA00023204"/>
    </source>
</evidence>
<comment type="catalytic activity">
    <reaction evidence="11">
        <text>8-oxo-GTP + H2O = 8-oxo-GMP + diphosphate + H(+)</text>
        <dbReference type="Rhea" id="RHEA:67616"/>
        <dbReference type="ChEBI" id="CHEBI:15377"/>
        <dbReference type="ChEBI" id="CHEBI:15378"/>
        <dbReference type="ChEBI" id="CHEBI:33019"/>
        <dbReference type="ChEBI" id="CHEBI:143553"/>
        <dbReference type="ChEBI" id="CHEBI:145694"/>
    </reaction>
</comment>
<dbReference type="OrthoDB" id="9810648at2"/>
<evidence type="ECO:0000256" key="10">
    <source>
        <dbReference type="ARBA" id="ARBA00035861"/>
    </source>
</evidence>
<evidence type="ECO:0000256" key="15">
    <source>
        <dbReference type="ARBA" id="ARBA00041979"/>
    </source>
</evidence>
<dbReference type="EC" id="3.6.1.55" evidence="12"/>
<keyword evidence="5" id="KW-0479">Metal-binding</keyword>
<reference evidence="18 19" key="1">
    <citation type="submission" date="2018-07" db="EMBL/GenBank/DDBJ databases">
        <title>a novel species of Sphingomonas isolated from the rhizosphere soil of Araceae plant.</title>
        <authorList>
            <person name="Zhiyong W."/>
            <person name="Qinglan Z."/>
            <person name="Zhiwei F."/>
            <person name="Ding X."/>
            <person name="Gejiao W."/>
            <person name="Shixue Z."/>
        </authorList>
    </citation>
    <scope>NUCLEOTIDE SEQUENCE [LARGE SCALE GENOMIC DNA]</scope>
    <source>
        <strain evidence="18 19">WZY 27</strain>
    </source>
</reference>
<dbReference type="CDD" id="cd03425">
    <property type="entry name" value="NUDIX_MutT_NudA_like"/>
    <property type="match status" value="1"/>
</dbReference>
<dbReference type="AlphaFoldDB" id="A0A369VX96"/>
<evidence type="ECO:0000256" key="4">
    <source>
        <dbReference type="ARBA" id="ARBA00022705"/>
    </source>
</evidence>
<dbReference type="GO" id="GO:0044715">
    <property type="term" value="F:8-oxo-dGDP phosphatase activity"/>
    <property type="evidence" value="ECO:0007669"/>
    <property type="project" value="TreeGrafter"/>
</dbReference>
<dbReference type="PRINTS" id="PR00502">
    <property type="entry name" value="NUDIXFAMILY"/>
</dbReference>
<dbReference type="SUPFAM" id="SSF55811">
    <property type="entry name" value="Nudix"/>
    <property type="match status" value="1"/>
</dbReference>
<evidence type="ECO:0000256" key="3">
    <source>
        <dbReference type="ARBA" id="ARBA00022457"/>
    </source>
</evidence>
<sequence>MADTLLLPVVAAAILDGEGRCLVQRRPVDKEHGGLWEFPGGKVEPGESPEAALAREIAEELQVTIDAPVPLAFASEARGPRHLLLLLYRVERWTGTPRPLAGSILRWCRPAELPGLAMPPADRPLADALIAGSGKNAAHG</sequence>
<evidence type="ECO:0000256" key="2">
    <source>
        <dbReference type="ARBA" id="ARBA00005582"/>
    </source>
</evidence>
<evidence type="ECO:0000256" key="16">
    <source>
        <dbReference type="ARBA" id="ARBA00042798"/>
    </source>
</evidence>
<keyword evidence="7 18" id="KW-0378">Hydrolase</keyword>
<protein>
    <recommendedName>
        <fullName evidence="13">8-oxo-dGTP diphosphatase</fullName>
        <ecNumber evidence="12">3.6.1.55</ecNumber>
    </recommendedName>
    <alternativeName>
        <fullName evidence="16">7,8-dihydro-8-oxoguanine-triphosphatase</fullName>
    </alternativeName>
    <alternativeName>
        <fullName evidence="15">Mutator protein MutT</fullName>
    </alternativeName>
    <alternativeName>
        <fullName evidence="14">dGTP pyrophosphohydrolase</fullName>
    </alternativeName>
</protein>